<dbReference type="PROSITE" id="PS50933">
    <property type="entry name" value="CHRD"/>
    <property type="match status" value="1"/>
</dbReference>
<keyword evidence="1" id="KW-0812">Transmembrane</keyword>
<protein>
    <recommendedName>
        <fullName evidence="2">CHRD domain-containing protein</fullName>
    </recommendedName>
</protein>
<keyword evidence="4" id="KW-1185">Reference proteome</keyword>
<feature type="transmembrane region" description="Helical" evidence="1">
    <location>
        <begin position="77"/>
        <end position="97"/>
    </location>
</feature>
<feature type="domain" description="CHRD" evidence="2">
    <location>
        <begin position="162"/>
        <end position="224"/>
    </location>
</feature>
<dbReference type="InterPro" id="IPR010895">
    <property type="entry name" value="CHRD"/>
</dbReference>
<dbReference type="AlphaFoldDB" id="A0A1G7GB13"/>
<gene>
    <name evidence="3" type="ORF">SAMN05444167_0633</name>
</gene>
<evidence type="ECO:0000313" key="3">
    <source>
        <dbReference type="EMBL" id="SDE85310.1"/>
    </source>
</evidence>
<sequence>MPPQEREAFELRLIEDEEFSEAVEAEEFDLIDEYAAGALPPAEHKEIKRWIESSPELRTRVFISQRLHSIKPDRKPWRWWLFGVAVVTACLLILAIARTPRYSASSPTQANAVPPSTNSQQDTILLAAVRQRSSDSANVPAVYTVHHANATRLQILLPASARSETFTVQLENEPPIPDIRPQGAIGGLYLELTFPPGTLHEMHYRVTLDSLSEHYELSFRVAVE</sequence>
<reference evidence="3 4" key="1">
    <citation type="submission" date="2016-10" db="EMBL/GenBank/DDBJ databases">
        <authorList>
            <person name="de Groot N.N."/>
        </authorList>
    </citation>
    <scope>NUCLEOTIDE SEQUENCE [LARGE SCALE GENOMIC DNA]</scope>
    <source>
        <strain evidence="3 4">GAS232</strain>
    </source>
</reference>
<organism evidence="3 4">
    <name type="scientific">Terriglobus roseus</name>
    <dbReference type="NCBI Taxonomy" id="392734"/>
    <lineage>
        <taxon>Bacteria</taxon>
        <taxon>Pseudomonadati</taxon>
        <taxon>Acidobacteriota</taxon>
        <taxon>Terriglobia</taxon>
        <taxon>Terriglobales</taxon>
        <taxon>Acidobacteriaceae</taxon>
        <taxon>Terriglobus</taxon>
    </lineage>
</organism>
<keyword evidence="1" id="KW-0472">Membrane</keyword>
<accession>A0A1G7GB13</accession>
<name>A0A1G7GB13_9BACT</name>
<keyword evidence="1" id="KW-1133">Transmembrane helix</keyword>
<dbReference type="EMBL" id="LT629690">
    <property type="protein sequence ID" value="SDE85310.1"/>
    <property type="molecule type" value="Genomic_DNA"/>
</dbReference>
<dbReference type="Proteomes" id="UP000182427">
    <property type="component" value="Chromosome I"/>
</dbReference>
<evidence type="ECO:0000259" key="2">
    <source>
        <dbReference type="PROSITE" id="PS50933"/>
    </source>
</evidence>
<proteinExistence type="predicted"/>
<evidence type="ECO:0000256" key="1">
    <source>
        <dbReference type="SAM" id="Phobius"/>
    </source>
</evidence>
<evidence type="ECO:0000313" key="4">
    <source>
        <dbReference type="Proteomes" id="UP000182427"/>
    </source>
</evidence>